<evidence type="ECO:0000256" key="1">
    <source>
        <dbReference type="ARBA" id="ARBA00001974"/>
    </source>
</evidence>
<evidence type="ECO:0000256" key="2">
    <source>
        <dbReference type="ARBA" id="ARBA00022630"/>
    </source>
</evidence>
<feature type="domain" description="FAD-dependent oxidoreductase 2 FAD-binding" evidence="5">
    <location>
        <begin position="6"/>
        <end position="538"/>
    </location>
</feature>
<evidence type="ECO:0000313" key="7">
    <source>
        <dbReference type="Proteomes" id="UP001529180"/>
    </source>
</evidence>
<dbReference type="Gene3D" id="3.50.50.60">
    <property type="entry name" value="FAD/NAD(P)-binding domain"/>
    <property type="match status" value="2"/>
</dbReference>
<reference evidence="6 7" key="1">
    <citation type="submission" date="2023-03" db="EMBL/GenBank/DDBJ databases">
        <title>Strain FZY0004 represents a novel species in the genus Thalassospira isolated from seawater.</title>
        <authorList>
            <person name="Fu Z.-Y."/>
        </authorList>
    </citation>
    <scope>NUCLEOTIDE SEQUENCE [LARGE SCALE GENOMIC DNA]</scope>
    <source>
        <strain evidence="6 7">FZY0004</strain>
    </source>
</reference>
<evidence type="ECO:0000256" key="3">
    <source>
        <dbReference type="ARBA" id="ARBA00022827"/>
    </source>
</evidence>
<dbReference type="PANTHER" id="PTHR43400:SF10">
    <property type="entry name" value="3-OXOSTEROID 1-DEHYDROGENASE"/>
    <property type="match status" value="1"/>
</dbReference>
<dbReference type="SUPFAM" id="SSF51905">
    <property type="entry name" value="FAD/NAD(P)-binding domain"/>
    <property type="match status" value="1"/>
</dbReference>
<dbReference type="PANTHER" id="PTHR43400">
    <property type="entry name" value="FUMARATE REDUCTASE"/>
    <property type="match status" value="1"/>
</dbReference>
<evidence type="ECO:0000259" key="5">
    <source>
        <dbReference type="Pfam" id="PF00890"/>
    </source>
</evidence>
<keyword evidence="7" id="KW-1185">Reference proteome</keyword>
<accession>A0ABT6G785</accession>
<name>A0ABT6G785_9PROT</name>
<evidence type="ECO:0000256" key="4">
    <source>
        <dbReference type="ARBA" id="ARBA00023002"/>
    </source>
</evidence>
<proteinExistence type="predicted"/>
<dbReference type="Gene3D" id="3.90.700.10">
    <property type="entry name" value="Succinate dehydrogenase/fumarate reductase flavoprotein, catalytic domain"/>
    <property type="match status" value="1"/>
</dbReference>
<organism evidence="6 7">
    <name type="scientific">Thalassospira aquimaris</name>
    <dbReference type="NCBI Taxonomy" id="3037796"/>
    <lineage>
        <taxon>Bacteria</taxon>
        <taxon>Pseudomonadati</taxon>
        <taxon>Pseudomonadota</taxon>
        <taxon>Alphaproteobacteria</taxon>
        <taxon>Rhodospirillales</taxon>
        <taxon>Thalassospiraceae</taxon>
        <taxon>Thalassospira</taxon>
    </lineage>
</organism>
<protein>
    <submittedName>
        <fullName evidence="6">FAD-dependent oxidoreductase</fullName>
    </submittedName>
</protein>
<comment type="caution">
    <text evidence="6">The sequence shown here is derived from an EMBL/GenBank/DDBJ whole genome shotgun (WGS) entry which is preliminary data.</text>
</comment>
<sequence length="558" mass="59659">MPAKTDLIILGSGVAGLTAALTASLAGLRCVVLEHTSGIGGTSARSSGTVWVPGNMYMRDAGIEDAELAARYVGTLVGNRGPEPMWRRFLEVAPRMQQDLAERARIDFRPFKTAPDYRQDVEGAASGWRPLEPLPYDGRKLGAMFDKLALPIPELMLFGKLMITRAEAQSLLKADRSIGSALLGLRLLGRYAVDRLKYRRGTRLVLGNALVARLLAACLENGVSVFTDVSVSGLVQENDRITGVSIGNIDQSIIADKGVVMAGGGYPSSAAWRDRELPKPVAEFSPAAPGCVGSTIALARKVGAVLGTSGIDNALWFPSSVMTRQDGSKAVYPHIVLDRAKPGSIIVNQSGNRFVNEAVSYHEFVRGMYRANGTETCIPAWMICSRNFIAKYGLGLIRPRTPFLGKYIKSGYLIEGGSLSELADKTGMPVDALEQTVAHFNAMAKNGKDQDFGRGETIYDRSNGDATHIPNPCLGVIENGPFYAVKLYPTPLGTSRGLATDTQSRVLDDTGNPIDGLYACGNDMQSAFGGEYPGAGAQLGQAMTFAWIAAHHAAGQEI</sequence>
<dbReference type="SUPFAM" id="SSF56425">
    <property type="entry name" value="Succinate dehydrogenase/fumarate reductase flavoprotein, catalytic domain"/>
    <property type="match status" value="1"/>
</dbReference>
<dbReference type="RefSeq" id="WP_220151770.1">
    <property type="nucleotide sequence ID" value="NZ_JARSBO010000001.1"/>
</dbReference>
<dbReference type="EMBL" id="JARSBO010000001">
    <property type="protein sequence ID" value="MDG4717910.1"/>
    <property type="molecule type" value="Genomic_DNA"/>
</dbReference>
<dbReference type="InterPro" id="IPR027477">
    <property type="entry name" value="Succ_DH/fumarate_Rdtase_cat_sf"/>
</dbReference>
<comment type="cofactor">
    <cofactor evidence="1">
        <name>FAD</name>
        <dbReference type="ChEBI" id="CHEBI:57692"/>
    </cofactor>
</comment>
<dbReference type="Proteomes" id="UP001529180">
    <property type="component" value="Unassembled WGS sequence"/>
</dbReference>
<evidence type="ECO:0000313" key="6">
    <source>
        <dbReference type="EMBL" id="MDG4717910.1"/>
    </source>
</evidence>
<keyword evidence="2" id="KW-0285">Flavoprotein</keyword>
<keyword evidence="3" id="KW-0274">FAD</keyword>
<keyword evidence="4" id="KW-0560">Oxidoreductase</keyword>
<dbReference type="InterPro" id="IPR050315">
    <property type="entry name" value="FAD-oxidoreductase_2"/>
</dbReference>
<dbReference type="Pfam" id="PF00890">
    <property type="entry name" value="FAD_binding_2"/>
    <property type="match status" value="1"/>
</dbReference>
<dbReference type="InterPro" id="IPR036188">
    <property type="entry name" value="FAD/NAD-bd_sf"/>
</dbReference>
<gene>
    <name evidence="6" type="ORF">P7680_02820</name>
</gene>
<dbReference type="InterPro" id="IPR003953">
    <property type="entry name" value="FAD-dep_OxRdtase_2_FAD-bd"/>
</dbReference>